<name>A0A8J3PEC1_9ACTN</name>
<gene>
    <name evidence="1" type="ORF">Cme02nite_27630</name>
</gene>
<reference evidence="1" key="1">
    <citation type="submission" date="2021-01" db="EMBL/GenBank/DDBJ databases">
        <title>Whole genome shotgun sequence of Catellatospora methionotrophica NBRC 14553.</title>
        <authorList>
            <person name="Komaki H."/>
            <person name="Tamura T."/>
        </authorList>
    </citation>
    <scope>NUCLEOTIDE SEQUENCE</scope>
    <source>
        <strain evidence="1">NBRC 14553</strain>
    </source>
</reference>
<evidence type="ECO:0000313" key="2">
    <source>
        <dbReference type="Proteomes" id="UP000660339"/>
    </source>
</evidence>
<accession>A0A8J3PEC1</accession>
<dbReference type="Proteomes" id="UP000660339">
    <property type="component" value="Unassembled WGS sequence"/>
</dbReference>
<dbReference type="RefSeq" id="WP_166377700.1">
    <property type="nucleotide sequence ID" value="NZ_BAAATT010000007.1"/>
</dbReference>
<comment type="caution">
    <text evidence="1">The sequence shown here is derived from an EMBL/GenBank/DDBJ whole genome shotgun (WGS) entry which is preliminary data.</text>
</comment>
<protein>
    <submittedName>
        <fullName evidence="1">Uncharacterized protein</fullName>
    </submittedName>
</protein>
<dbReference type="AlphaFoldDB" id="A0A8J3PEC1"/>
<organism evidence="1 2">
    <name type="scientific">Catellatospora methionotrophica</name>
    <dbReference type="NCBI Taxonomy" id="121620"/>
    <lineage>
        <taxon>Bacteria</taxon>
        <taxon>Bacillati</taxon>
        <taxon>Actinomycetota</taxon>
        <taxon>Actinomycetes</taxon>
        <taxon>Micromonosporales</taxon>
        <taxon>Micromonosporaceae</taxon>
        <taxon>Catellatospora</taxon>
    </lineage>
</organism>
<keyword evidence="2" id="KW-1185">Reference proteome</keyword>
<sequence length="66" mass="7431">MSLLLVCADTTCGRARRIPVQFDLLGSSKLRRPLPSEICFMAVNPDGRVLLTRPKYIPGEVYIIRL</sequence>
<evidence type="ECO:0000313" key="1">
    <source>
        <dbReference type="EMBL" id="GIG14431.1"/>
    </source>
</evidence>
<dbReference type="EMBL" id="BONJ01000012">
    <property type="protein sequence ID" value="GIG14431.1"/>
    <property type="molecule type" value="Genomic_DNA"/>
</dbReference>
<proteinExistence type="predicted"/>